<keyword evidence="3" id="KW-1185">Reference proteome</keyword>
<sequence length="340" mass="39777">MQPCQFKWAIGFVFYVMISPTMADNLSSVDSPYPTATVPPTTHNSISPEPTDCIHRDAEGRFLGWVDSQHCLLSNRTTMTAQWFDSLFGHWHEPNEAKIRLRVINDINWIEGEGLSAKLRFRASAVLPNARKRLRLVVSDDEDTLHPERNQLNNPQEPKTSAAIRWIPDTLSRVKYSFDIGVHSTPDIFARVRAQRSWRISDNSVMNFTETLRYGLKEETKSVSQLQIERLLNDKTVFRWGNALQYWQDEPDPVGLRWSEDWSILHRLAQQKTISYGIVVDGVQQPHWQVESDGIFILYRQSFWRHWLYYEIEPHLTRYRDQDWDVVSAIIFRLEANFGN</sequence>
<reference evidence="2 3" key="1">
    <citation type="submission" date="2018-04" db="EMBL/GenBank/DDBJ databases">
        <title>Genomic Encyclopedia of Archaeal and Bacterial Type Strains, Phase II (KMG-II): from individual species to whole genera.</title>
        <authorList>
            <person name="Goeker M."/>
        </authorList>
    </citation>
    <scope>NUCLEOTIDE SEQUENCE [LARGE SCALE GENOMIC DNA]</scope>
    <source>
        <strain evidence="2 3">DSM 5822</strain>
    </source>
</reference>
<evidence type="ECO:0000256" key="1">
    <source>
        <dbReference type="SAM" id="SignalP"/>
    </source>
</evidence>
<accession>A0A2T5IYQ3</accession>
<dbReference type="AlphaFoldDB" id="A0A2T5IYQ3"/>
<gene>
    <name evidence="2" type="ORF">C8N29_10953</name>
</gene>
<dbReference type="Proteomes" id="UP000244223">
    <property type="component" value="Unassembled WGS sequence"/>
</dbReference>
<proteinExistence type="predicted"/>
<dbReference type="EMBL" id="QAON01000009">
    <property type="protein sequence ID" value="PTQ89032.1"/>
    <property type="molecule type" value="Genomic_DNA"/>
</dbReference>
<feature type="signal peptide" evidence="1">
    <location>
        <begin position="1"/>
        <end position="23"/>
    </location>
</feature>
<feature type="chain" id="PRO_5031220261" evidence="1">
    <location>
        <begin position="24"/>
        <end position="340"/>
    </location>
</feature>
<organism evidence="2 3">
    <name type="scientific">Agitococcus lubricus</name>
    <dbReference type="NCBI Taxonomy" id="1077255"/>
    <lineage>
        <taxon>Bacteria</taxon>
        <taxon>Pseudomonadati</taxon>
        <taxon>Pseudomonadota</taxon>
        <taxon>Gammaproteobacteria</taxon>
        <taxon>Moraxellales</taxon>
        <taxon>Moraxellaceae</taxon>
        <taxon>Agitococcus</taxon>
    </lineage>
</organism>
<evidence type="ECO:0000313" key="2">
    <source>
        <dbReference type="EMBL" id="PTQ89032.1"/>
    </source>
</evidence>
<comment type="caution">
    <text evidence="2">The sequence shown here is derived from an EMBL/GenBank/DDBJ whole genome shotgun (WGS) entry which is preliminary data.</text>
</comment>
<keyword evidence="1" id="KW-0732">Signal</keyword>
<protein>
    <submittedName>
        <fullName evidence="2">Uncharacterized protein</fullName>
    </submittedName>
</protein>
<evidence type="ECO:0000313" key="3">
    <source>
        <dbReference type="Proteomes" id="UP000244223"/>
    </source>
</evidence>
<name>A0A2T5IYQ3_9GAMM</name>